<name>A0AAP9H2Z3_9GAMM</name>
<dbReference type="SUPFAM" id="SSF53448">
    <property type="entry name" value="Nucleotide-diphospho-sugar transferases"/>
    <property type="match status" value="1"/>
</dbReference>
<dbReference type="Gene3D" id="3.90.550.20">
    <property type="match status" value="1"/>
</dbReference>
<dbReference type="PANTHER" id="PTHR32385">
    <property type="entry name" value="MANNOSYL PHOSPHORYLINOSITOL CERAMIDE SYNTHASE"/>
    <property type="match status" value="1"/>
</dbReference>
<organism evidence="2 3">
    <name type="scientific">Pantoea phytobeneficialis</name>
    <dbReference type="NCBI Taxonomy" id="2052056"/>
    <lineage>
        <taxon>Bacteria</taxon>
        <taxon>Pseudomonadati</taxon>
        <taxon>Pseudomonadota</taxon>
        <taxon>Gammaproteobacteria</taxon>
        <taxon>Enterobacterales</taxon>
        <taxon>Erwiniaceae</taxon>
        <taxon>Pantoea</taxon>
    </lineage>
</organism>
<sequence>MTKKRLQTARMLWHNWQKIAFTGQMLLQKKQQNSLVAPEYDPSEEDNVVLISAEKELADIPKIVWMYWDDEYLPKSMALNIQKIRQDNPDHQVHLLNRQTVKEVLPDFIFTSPELTLKQKSDAIRLELLLRYGGIAIDCSTLLFEDLAWVHRVHQERPMDVIGFYCEVSTMNYLSPVMENWFLAASPNNPFIREWQKQYAPIKHLGAQRFFSELNKRDDFTLLAQKIAEPEQQLCSLAQQAAMREYRRANIYLRKGEANAYFYQRLSGWNSAAFAKSVLFQQRPHTPPPVIKLSGNERQHLDFNLRLGNYNRTSLLGQMMQPHAPVALVSPSAINKARA</sequence>
<proteinExistence type="predicted"/>
<keyword evidence="2" id="KW-0328">Glycosyltransferase</keyword>
<dbReference type="EMBL" id="JAUOOM010000035">
    <property type="protein sequence ID" value="MDO6409708.1"/>
    <property type="molecule type" value="Genomic_DNA"/>
</dbReference>
<dbReference type="KEGG" id="ppho:CTZ24_02985"/>
<accession>A0AAP9H2Z3</accession>
<keyword evidence="4" id="KW-1185">Reference proteome</keyword>
<evidence type="ECO:0000313" key="4">
    <source>
        <dbReference type="Proteomes" id="UP001171299"/>
    </source>
</evidence>
<evidence type="ECO:0000313" key="2">
    <source>
        <dbReference type="EMBL" id="QGR05424.1"/>
    </source>
</evidence>
<protein>
    <submittedName>
        <fullName evidence="1">Capsular polysaccharide synthesis protein</fullName>
    </submittedName>
    <submittedName>
        <fullName evidence="2">Mannosyltransferase</fullName>
    </submittedName>
</protein>
<dbReference type="GO" id="GO:0016020">
    <property type="term" value="C:membrane"/>
    <property type="evidence" value="ECO:0007669"/>
    <property type="project" value="GOC"/>
</dbReference>
<dbReference type="Pfam" id="PF05704">
    <property type="entry name" value="Caps_synth"/>
    <property type="match status" value="1"/>
</dbReference>
<gene>
    <name evidence="2" type="ORF">CTZ24_02985</name>
    <name evidence="1" type="ORF">Q3404_24335</name>
</gene>
<dbReference type="InterPro" id="IPR051706">
    <property type="entry name" value="Glycosyltransferase_domain"/>
</dbReference>
<dbReference type="Proteomes" id="UP000424872">
    <property type="component" value="Chromosome"/>
</dbReference>
<dbReference type="AlphaFoldDB" id="A0AAP9H2Z3"/>
<evidence type="ECO:0000313" key="3">
    <source>
        <dbReference type="Proteomes" id="UP000424872"/>
    </source>
</evidence>
<dbReference type="EMBL" id="CP024636">
    <property type="protein sequence ID" value="QGR05424.1"/>
    <property type="molecule type" value="Genomic_DNA"/>
</dbReference>
<reference evidence="3" key="1">
    <citation type="submission" date="2017-11" db="EMBL/GenBank/DDBJ databases">
        <title>Genome sequence of Pantoea sp. MSR2.</title>
        <authorList>
            <person name="Nascimento F.X."/>
        </authorList>
    </citation>
    <scope>NUCLEOTIDE SEQUENCE [LARGE SCALE GENOMIC DNA]</scope>
    <source>
        <strain evidence="3">MSR2</strain>
    </source>
</reference>
<dbReference type="RefSeq" id="WP_208724740.1">
    <property type="nucleotide sequence ID" value="NZ_CP024636.1"/>
</dbReference>
<keyword evidence="2" id="KW-0808">Transferase</keyword>
<dbReference type="InterPro" id="IPR008441">
    <property type="entry name" value="AfumC-like_glycosyl_Trfase"/>
</dbReference>
<dbReference type="InterPro" id="IPR029044">
    <property type="entry name" value="Nucleotide-diphossugar_trans"/>
</dbReference>
<reference evidence="1" key="3">
    <citation type="submission" date="2023-07" db="EMBL/GenBank/DDBJ databases">
        <title>The extreme plant-growth-promoting properties of Pantoea phytobeneficialis PF55 revealed by functional and genomic analysis.</title>
        <authorList>
            <person name="Nascimento F.X."/>
            <person name="Marcio R.J."/>
        </authorList>
    </citation>
    <scope>NUCLEOTIDE SEQUENCE</scope>
    <source>
        <strain evidence="1">PF55</strain>
    </source>
</reference>
<dbReference type="PANTHER" id="PTHR32385:SF22">
    <property type="entry name" value="MANNOSYL PHOSPHORYLINOSITOL CERAMIDE SYNTHASE SUR1"/>
    <property type="match status" value="1"/>
</dbReference>
<dbReference type="GO" id="GO:0000030">
    <property type="term" value="F:mannosyltransferase activity"/>
    <property type="evidence" value="ECO:0007669"/>
    <property type="project" value="TreeGrafter"/>
</dbReference>
<dbReference type="GO" id="GO:0051999">
    <property type="term" value="P:mannosyl-inositol phosphorylceramide biosynthetic process"/>
    <property type="evidence" value="ECO:0007669"/>
    <property type="project" value="TreeGrafter"/>
</dbReference>
<evidence type="ECO:0000313" key="1">
    <source>
        <dbReference type="EMBL" id="MDO6409708.1"/>
    </source>
</evidence>
<dbReference type="Proteomes" id="UP001171299">
    <property type="component" value="Unassembled WGS sequence"/>
</dbReference>
<reference evidence="2" key="2">
    <citation type="journal article" date="2020" name="Environ. Microbiol.">
        <title>The extreme plant-growth-promoting properties of Pantoea phytobeneficialis MSR2 revealed by functional and genomic analysis.</title>
        <authorList>
            <person name="Nascimento F.X."/>
            <person name="Hernandez A.G."/>
            <person name="Glick B.R."/>
            <person name="Rossi M.J."/>
        </authorList>
    </citation>
    <scope>NUCLEOTIDE SEQUENCE</scope>
    <source>
        <strain evidence="2">MSR2</strain>
    </source>
</reference>